<feature type="region of interest" description="Disordered" evidence="1">
    <location>
        <begin position="381"/>
        <end position="408"/>
    </location>
</feature>
<proteinExistence type="predicted"/>
<accession>A0AA38UA57</accession>
<feature type="compositionally biased region" description="Basic and acidic residues" evidence="1">
    <location>
        <begin position="101"/>
        <end position="159"/>
    </location>
</feature>
<organism evidence="2 3">
    <name type="scientific">Lentinula raphanica</name>
    <dbReference type="NCBI Taxonomy" id="153919"/>
    <lineage>
        <taxon>Eukaryota</taxon>
        <taxon>Fungi</taxon>
        <taxon>Dikarya</taxon>
        <taxon>Basidiomycota</taxon>
        <taxon>Agaricomycotina</taxon>
        <taxon>Agaricomycetes</taxon>
        <taxon>Agaricomycetidae</taxon>
        <taxon>Agaricales</taxon>
        <taxon>Marasmiineae</taxon>
        <taxon>Omphalotaceae</taxon>
        <taxon>Lentinula</taxon>
    </lineage>
</organism>
<feature type="compositionally biased region" description="Basic and acidic residues" evidence="1">
    <location>
        <begin position="381"/>
        <end position="392"/>
    </location>
</feature>
<keyword evidence="3" id="KW-1185">Reference proteome</keyword>
<evidence type="ECO:0000256" key="1">
    <source>
        <dbReference type="SAM" id="MobiDB-lite"/>
    </source>
</evidence>
<evidence type="ECO:0000313" key="3">
    <source>
        <dbReference type="Proteomes" id="UP001163846"/>
    </source>
</evidence>
<name>A0AA38UA57_9AGAR</name>
<dbReference type="Proteomes" id="UP001163846">
    <property type="component" value="Unassembled WGS sequence"/>
</dbReference>
<comment type="caution">
    <text evidence="2">The sequence shown here is derived from an EMBL/GenBank/DDBJ whole genome shotgun (WGS) entry which is preliminary data.</text>
</comment>
<feature type="compositionally biased region" description="Polar residues" evidence="1">
    <location>
        <begin position="399"/>
        <end position="408"/>
    </location>
</feature>
<sequence>MFFKYKSFISVFICLELLEDGCPPRYRTGAMKAPHAMVPFNLPAVRTTEDLKQDQDGTEDDEDSNNIPVPSNAKEHPVDLSKPGIGSNVLHIKRAGYPLEASEKDSQSWRADYQDRKERQRAQRAEARRKEYLQSEAERREEMDNDLKDRQKQSDEKMAGTKNTGSSTIRLETHEILALAVYTGSAIRCYDATTMTRSTTSRALVAILFVGAAISSGVLAAPVHPLTSSNPSSTESQALQLSSFTSGPLLESLQSELEAPQHHGAGYAKVAPQQVISDDHTCEDLGAKLDQHGTEDDKNSNNVPGVSFKARKDQLGADLSKRGIKWDRFLRCLRSNKPPPALPTQEELEGAAQLRDNRAARRREARKEEYQAAERVKYEKMQRELARQKQQLERGQVLSPGSESSTKD</sequence>
<gene>
    <name evidence="2" type="ORF">F5878DRAFT_644545</name>
</gene>
<feature type="region of interest" description="Disordered" evidence="1">
    <location>
        <begin position="44"/>
        <end position="85"/>
    </location>
</feature>
<dbReference type="EMBL" id="MU806438">
    <property type="protein sequence ID" value="KAJ3835186.1"/>
    <property type="molecule type" value="Genomic_DNA"/>
</dbReference>
<dbReference type="AlphaFoldDB" id="A0AA38UA57"/>
<reference evidence="2" key="1">
    <citation type="submission" date="2022-08" db="EMBL/GenBank/DDBJ databases">
        <authorList>
            <consortium name="DOE Joint Genome Institute"/>
            <person name="Min B."/>
            <person name="Riley R."/>
            <person name="Sierra-Patev S."/>
            <person name="Naranjo-Ortiz M."/>
            <person name="Looney B."/>
            <person name="Konkel Z."/>
            <person name="Slot J.C."/>
            <person name="Sakamoto Y."/>
            <person name="Steenwyk J.L."/>
            <person name="Rokas A."/>
            <person name="Carro J."/>
            <person name="Camarero S."/>
            <person name="Ferreira P."/>
            <person name="Molpeceres G."/>
            <person name="Ruiz-Duenas F.J."/>
            <person name="Serrano A."/>
            <person name="Henrissat B."/>
            <person name="Drula E."/>
            <person name="Hughes K.W."/>
            <person name="Mata J.L."/>
            <person name="Ishikawa N.K."/>
            <person name="Vargas-Isla R."/>
            <person name="Ushijima S."/>
            <person name="Smith C.A."/>
            <person name="Ahrendt S."/>
            <person name="Andreopoulos W."/>
            <person name="He G."/>
            <person name="Labutti K."/>
            <person name="Lipzen A."/>
            <person name="Ng V."/>
            <person name="Sandor L."/>
            <person name="Barry K."/>
            <person name="Martinez A.T."/>
            <person name="Xiao Y."/>
            <person name="Gibbons J.G."/>
            <person name="Terashima K."/>
            <person name="Hibbett D.S."/>
            <person name="Grigoriev I.V."/>
        </authorList>
    </citation>
    <scope>NUCLEOTIDE SEQUENCE</scope>
    <source>
        <strain evidence="2">TFB9207</strain>
    </source>
</reference>
<protein>
    <submittedName>
        <fullName evidence="2">Uncharacterized protein</fullName>
    </submittedName>
</protein>
<feature type="region of interest" description="Disordered" evidence="1">
    <location>
        <begin position="101"/>
        <end position="166"/>
    </location>
</feature>
<evidence type="ECO:0000313" key="2">
    <source>
        <dbReference type="EMBL" id="KAJ3835186.1"/>
    </source>
</evidence>